<comment type="caution">
    <text evidence="1">The sequence shown here is derived from an EMBL/GenBank/DDBJ whole genome shotgun (WGS) entry which is preliminary data.</text>
</comment>
<reference evidence="1" key="2">
    <citation type="submission" date="2020-09" db="EMBL/GenBank/DDBJ databases">
        <authorList>
            <person name="Sun Q."/>
            <person name="Sedlacek I."/>
        </authorList>
    </citation>
    <scope>NUCLEOTIDE SEQUENCE</scope>
    <source>
        <strain evidence="1">CCM 7897</strain>
    </source>
</reference>
<dbReference type="EMBL" id="BMCT01000001">
    <property type="protein sequence ID" value="GGF45502.1"/>
    <property type="molecule type" value="Genomic_DNA"/>
</dbReference>
<accession>A0A917BJ06</accession>
<dbReference type="GO" id="GO:0004521">
    <property type="term" value="F:RNA endonuclease activity"/>
    <property type="evidence" value="ECO:0007669"/>
    <property type="project" value="TreeGrafter"/>
</dbReference>
<dbReference type="GO" id="GO:0003677">
    <property type="term" value="F:DNA binding"/>
    <property type="evidence" value="ECO:0007669"/>
    <property type="project" value="InterPro"/>
</dbReference>
<sequence>MKRGNIWTVAGGTDYAGKPRPAVIVQDDSFSINSITVCIFTSTAIEAPLLRPLVEPSARNGLRTACRLMVDKISTVPRSKLGIRIGRLEDEDIDQLNQAMLVFFGLTASSQAKDPA</sequence>
<reference evidence="1" key="1">
    <citation type="journal article" date="2014" name="Int. J. Syst. Evol. Microbiol.">
        <title>Complete genome sequence of Corynebacterium casei LMG S-19264T (=DSM 44701T), isolated from a smear-ripened cheese.</title>
        <authorList>
            <consortium name="US DOE Joint Genome Institute (JGI-PGF)"/>
            <person name="Walter F."/>
            <person name="Albersmeier A."/>
            <person name="Kalinowski J."/>
            <person name="Ruckert C."/>
        </authorList>
    </citation>
    <scope>NUCLEOTIDE SEQUENCE</scope>
    <source>
        <strain evidence="1">CCM 7897</strain>
    </source>
</reference>
<name>A0A917BJ06_9HYPH</name>
<keyword evidence="2" id="KW-1185">Reference proteome</keyword>
<evidence type="ECO:0000313" key="1">
    <source>
        <dbReference type="EMBL" id="GGF45502.1"/>
    </source>
</evidence>
<organism evidence="1 2">
    <name type="scientific">Azorhizobium oxalatiphilum</name>
    <dbReference type="NCBI Taxonomy" id="980631"/>
    <lineage>
        <taxon>Bacteria</taxon>
        <taxon>Pseudomonadati</taxon>
        <taxon>Pseudomonadota</taxon>
        <taxon>Alphaproteobacteria</taxon>
        <taxon>Hyphomicrobiales</taxon>
        <taxon>Xanthobacteraceae</taxon>
        <taxon>Azorhizobium</taxon>
    </lineage>
</organism>
<dbReference type="GO" id="GO:0006402">
    <property type="term" value="P:mRNA catabolic process"/>
    <property type="evidence" value="ECO:0007669"/>
    <property type="project" value="TreeGrafter"/>
</dbReference>
<gene>
    <name evidence="1" type="ORF">GCM10007301_01260</name>
</gene>
<dbReference type="Proteomes" id="UP000606044">
    <property type="component" value="Unassembled WGS sequence"/>
</dbReference>
<dbReference type="Pfam" id="PF02452">
    <property type="entry name" value="PemK_toxin"/>
    <property type="match status" value="1"/>
</dbReference>
<evidence type="ECO:0000313" key="2">
    <source>
        <dbReference type="Proteomes" id="UP000606044"/>
    </source>
</evidence>
<proteinExistence type="predicted"/>
<dbReference type="RefSeq" id="WP_188574430.1">
    <property type="nucleotide sequence ID" value="NZ_BMCT01000001.1"/>
</dbReference>
<dbReference type="PANTHER" id="PTHR33988:SF1">
    <property type="entry name" value="ENDORIBONUCLEASE MAZF7-RELATED"/>
    <property type="match status" value="1"/>
</dbReference>
<dbReference type="PANTHER" id="PTHR33988">
    <property type="entry name" value="ENDORIBONUCLEASE MAZF-RELATED"/>
    <property type="match status" value="1"/>
</dbReference>
<dbReference type="InterPro" id="IPR011067">
    <property type="entry name" value="Plasmid_toxin/cell-grow_inhib"/>
</dbReference>
<protein>
    <submittedName>
        <fullName evidence="1">mRNA interferase PemK</fullName>
    </submittedName>
</protein>
<dbReference type="AlphaFoldDB" id="A0A917BJ06"/>
<dbReference type="GO" id="GO:0016075">
    <property type="term" value="P:rRNA catabolic process"/>
    <property type="evidence" value="ECO:0007669"/>
    <property type="project" value="TreeGrafter"/>
</dbReference>
<dbReference type="Gene3D" id="2.30.30.110">
    <property type="match status" value="1"/>
</dbReference>
<dbReference type="SUPFAM" id="SSF50118">
    <property type="entry name" value="Cell growth inhibitor/plasmid maintenance toxic component"/>
    <property type="match status" value="1"/>
</dbReference>
<dbReference type="InterPro" id="IPR003477">
    <property type="entry name" value="PemK-like"/>
</dbReference>